<dbReference type="InterPro" id="IPR011576">
    <property type="entry name" value="Pyridox_Oxase_N"/>
</dbReference>
<name>A0ABW2CKX7_9ACTN</name>
<dbReference type="GO" id="GO:0016491">
    <property type="term" value="F:oxidoreductase activity"/>
    <property type="evidence" value="ECO:0007669"/>
    <property type="project" value="UniProtKB-KW"/>
</dbReference>
<dbReference type="InterPro" id="IPR052019">
    <property type="entry name" value="F420H2_bilvrd_red/Heme_oxyg"/>
</dbReference>
<organism evidence="3 4">
    <name type="scientific">Actinomadura yumaensis</name>
    <dbReference type="NCBI Taxonomy" id="111807"/>
    <lineage>
        <taxon>Bacteria</taxon>
        <taxon>Bacillati</taxon>
        <taxon>Actinomycetota</taxon>
        <taxon>Actinomycetes</taxon>
        <taxon>Streptosporangiales</taxon>
        <taxon>Thermomonosporaceae</taxon>
        <taxon>Actinomadura</taxon>
    </lineage>
</organism>
<protein>
    <submittedName>
        <fullName evidence="3">PPOX class F420-dependent oxidoreductase</fullName>
        <ecNumber evidence="3">1.-.-.-</ecNumber>
    </submittedName>
</protein>
<dbReference type="PANTHER" id="PTHR35176:SF6">
    <property type="entry name" value="HEME OXYGENASE HI_0854-RELATED"/>
    <property type="match status" value="1"/>
</dbReference>
<comment type="caution">
    <text evidence="3">The sequence shown here is derived from an EMBL/GenBank/DDBJ whole genome shotgun (WGS) entry which is preliminary data.</text>
</comment>
<evidence type="ECO:0000313" key="4">
    <source>
        <dbReference type="Proteomes" id="UP001596380"/>
    </source>
</evidence>
<dbReference type="InterPro" id="IPR019920">
    <property type="entry name" value="F420-binding_dom_put"/>
</dbReference>
<dbReference type="Gene3D" id="2.30.110.10">
    <property type="entry name" value="Electron Transport, Fmn-binding Protein, Chain A"/>
    <property type="match status" value="1"/>
</dbReference>
<dbReference type="Pfam" id="PF01243">
    <property type="entry name" value="PNPOx_N"/>
    <property type="match status" value="1"/>
</dbReference>
<accession>A0ABW2CKX7</accession>
<gene>
    <name evidence="3" type="ORF">ACFQKB_21970</name>
</gene>
<reference evidence="4" key="1">
    <citation type="journal article" date="2019" name="Int. J. Syst. Evol. Microbiol.">
        <title>The Global Catalogue of Microorganisms (GCM) 10K type strain sequencing project: providing services to taxonomists for standard genome sequencing and annotation.</title>
        <authorList>
            <consortium name="The Broad Institute Genomics Platform"/>
            <consortium name="The Broad Institute Genome Sequencing Center for Infectious Disease"/>
            <person name="Wu L."/>
            <person name="Ma J."/>
        </authorList>
    </citation>
    <scope>NUCLEOTIDE SEQUENCE [LARGE SCALE GENOMIC DNA]</scope>
    <source>
        <strain evidence="4">JCM 3369</strain>
    </source>
</reference>
<keyword evidence="4" id="KW-1185">Reference proteome</keyword>
<evidence type="ECO:0000259" key="2">
    <source>
        <dbReference type="Pfam" id="PF01243"/>
    </source>
</evidence>
<dbReference type="EMBL" id="JBHSXS010000013">
    <property type="protein sequence ID" value="MFC6882438.1"/>
    <property type="molecule type" value="Genomic_DNA"/>
</dbReference>
<dbReference type="Proteomes" id="UP001596380">
    <property type="component" value="Unassembled WGS sequence"/>
</dbReference>
<keyword evidence="1 3" id="KW-0560">Oxidoreductase</keyword>
<dbReference type="RefSeq" id="WP_160826590.1">
    <property type="nucleotide sequence ID" value="NZ_JBHSXE010000001.1"/>
</dbReference>
<dbReference type="PANTHER" id="PTHR35176">
    <property type="entry name" value="HEME OXYGENASE HI_0854-RELATED"/>
    <property type="match status" value="1"/>
</dbReference>
<dbReference type="InterPro" id="IPR012349">
    <property type="entry name" value="Split_barrel_FMN-bd"/>
</dbReference>
<evidence type="ECO:0000313" key="3">
    <source>
        <dbReference type="EMBL" id="MFC6882438.1"/>
    </source>
</evidence>
<proteinExistence type="predicted"/>
<evidence type="ECO:0000256" key="1">
    <source>
        <dbReference type="ARBA" id="ARBA00023002"/>
    </source>
</evidence>
<feature type="domain" description="Pyridoxamine 5'-phosphate oxidase N-terminal" evidence="2">
    <location>
        <begin position="5"/>
        <end position="127"/>
    </location>
</feature>
<dbReference type="EC" id="1.-.-.-" evidence="3"/>
<sequence length="132" mass="14595">MGKLSEDAKKLLGRPIPAWVTTLRPDGSLQGTVVWIDVDGDEVLFNTAVGRVKERHLREDARVSISVLDPDDPYHWINVSGTARLDTEGAEDTIDALAKKYLGVDSYPGRTPDEVRVNVRVTPDHVIYNSGQ</sequence>
<dbReference type="NCBIfam" id="TIGR03618">
    <property type="entry name" value="Rv1155_F420"/>
    <property type="match status" value="1"/>
</dbReference>
<dbReference type="SUPFAM" id="SSF50475">
    <property type="entry name" value="FMN-binding split barrel"/>
    <property type="match status" value="1"/>
</dbReference>